<dbReference type="AlphaFoldDB" id="A0A371GW86"/>
<comment type="caution">
    <text evidence="2">The sequence shown here is derived from an EMBL/GenBank/DDBJ whole genome shotgun (WGS) entry which is preliminary data.</text>
</comment>
<protein>
    <submittedName>
        <fullName evidence="2">Uncharacterized protein</fullName>
    </submittedName>
</protein>
<keyword evidence="1" id="KW-0175">Coiled coil</keyword>
<name>A0A371GW86_MUCPR</name>
<dbReference type="EMBL" id="QJKJ01004271">
    <property type="protein sequence ID" value="RDX94830.1"/>
    <property type="molecule type" value="Genomic_DNA"/>
</dbReference>
<dbReference type="OrthoDB" id="1432691at2759"/>
<dbReference type="Proteomes" id="UP000257109">
    <property type="component" value="Unassembled WGS sequence"/>
</dbReference>
<feature type="non-terminal residue" evidence="2">
    <location>
        <position position="1"/>
    </location>
</feature>
<evidence type="ECO:0000313" key="2">
    <source>
        <dbReference type="EMBL" id="RDX94830.1"/>
    </source>
</evidence>
<feature type="coiled-coil region" evidence="1">
    <location>
        <begin position="5"/>
        <end position="32"/>
    </location>
</feature>
<reference evidence="2" key="1">
    <citation type="submission" date="2018-05" db="EMBL/GenBank/DDBJ databases">
        <title>Draft genome of Mucuna pruriens seed.</title>
        <authorList>
            <person name="Nnadi N.E."/>
            <person name="Vos R."/>
            <person name="Hasami M.H."/>
            <person name="Devisetty U.K."/>
            <person name="Aguiy J.C."/>
        </authorList>
    </citation>
    <scope>NUCLEOTIDE SEQUENCE [LARGE SCALE GENOMIC DNA]</scope>
    <source>
        <strain evidence="2">JCA_2017</strain>
    </source>
</reference>
<gene>
    <name evidence="2" type="ORF">CR513_22748</name>
</gene>
<evidence type="ECO:0000313" key="3">
    <source>
        <dbReference type="Proteomes" id="UP000257109"/>
    </source>
</evidence>
<keyword evidence="3" id="KW-1185">Reference proteome</keyword>
<proteinExistence type="predicted"/>
<organism evidence="2 3">
    <name type="scientific">Mucuna pruriens</name>
    <name type="common">Velvet bean</name>
    <name type="synonym">Dolichos pruriens</name>
    <dbReference type="NCBI Taxonomy" id="157652"/>
    <lineage>
        <taxon>Eukaryota</taxon>
        <taxon>Viridiplantae</taxon>
        <taxon>Streptophyta</taxon>
        <taxon>Embryophyta</taxon>
        <taxon>Tracheophyta</taxon>
        <taxon>Spermatophyta</taxon>
        <taxon>Magnoliopsida</taxon>
        <taxon>eudicotyledons</taxon>
        <taxon>Gunneridae</taxon>
        <taxon>Pentapetalae</taxon>
        <taxon>rosids</taxon>
        <taxon>fabids</taxon>
        <taxon>Fabales</taxon>
        <taxon>Fabaceae</taxon>
        <taxon>Papilionoideae</taxon>
        <taxon>50 kb inversion clade</taxon>
        <taxon>NPAAA clade</taxon>
        <taxon>indigoferoid/millettioid clade</taxon>
        <taxon>Phaseoleae</taxon>
        <taxon>Mucuna</taxon>
    </lineage>
</organism>
<sequence length="76" mass="9038">MVMVEDDIEQNHKELRKRLQFLEDRLRAIEGIKKYNFKALDLCLVANVTIPHKFKVPDFDKYKGNSCPRNHLISYC</sequence>
<evidence type="ECO:0000256" key="1">
    <source>
        <dbReference type="SAM" id="Coils"/>
    </source>
</evidence>
<accession>A0A371GW86</accession>